<evidence type="ECO:0000256" key="1">
    <source>
        <dbReference type="SAM" id="Phobius"/>
    </source>
</evidence>
<dbReference type="EMBL" id="JAACJP010000016">
    <property type="protein sequence ID" value="KAF5379452.1"/>
    <property type="molecule type" value="Genomic_DNA"/>
</dbReference>
<feature type="transmembrane region" description="Helical" evidence="1">
    <location>
        <begin position="47"/>
        <end position="65"/>
    </location>
</feature>
<protein>
    <submittedName>
        <fullName evidence="2">Uncharacterized protein</fullName>
    </submittedName>
</protein>
<organism evidence="2 3">
    <name type="scientific">Tricholomella constricta</name>
    <dbReference type="NCBI Taxonomy" id="117010"/>
    <lineage>
        <taxon>Eukaryota</taxon>
        <taxon>Fungi</taxon>
        <taxon>Dikarya</taxon>
        <taxon>Basidiomycota</taxon>
        <taxon>Agaricomycotina</taxon>
        <taxon>Agaricomycetes</taxon>
        <taxon>Agaricomycetidae</taxon>
        <taxon>Agaricales</taxon>
        <taxon>Tricholomatineae</taxon>
        <taxon>Lyophyllaceae</taxon>
        <taxon>Tricholomella</taxon>
    </lineage>
</organism>
<accession>A0A8H5H9Z0</accession>
<gene>
    <name evidence="2" type="ORF">D9615_006579</name>
</gene>
<comment type="caution">
    <text evidence="2">The sequence shown here is derived from an EMBL/GenBank/DDBJ whole genome shotgun (WGS) entry which is preliminary data.</text>
</comment>
<feature type="transmembrane region" description="Helical" evidence="1">
    <location>
        <begin position="85"/>
        <end position="104"/>
    </location>
</feature>
<feature type="transmembrane region" description="Helical" evidence="1">
    <location>
        <begin position="140"/>
        <end position="166"/>
    </location>
</feature>
<dbReference type="Proteomes" id="UP000565441">
    <property type="component" value="Unassembled WGS sequence"/>
</dbReference>
<feature type="transmembrane region" description="Helical" evidence="1">
    <location>
        <begin position="218"/>
        <end position="242"/>
    </location>
</feature>
<dbReference type="OrthoDB" id="3014610at2759"/>
<evidence type="ECO:0000313" key="2">
    <source>
        <dbReference type="EMBL" id="KAF5379452.1"/>
    </source>
</evidence>
<keyword evidence="1" id="KW-0812">Transmembrane</keyword>
<reference evidence="2 3" key="1">
    <citation type="journal article" date="2020" name="ISME J.">
        <title>Uncovering the hidden diversity of litter-decomposition mechanisms in mushroom-forming fungi.</title>
        <authorList>
            <person name="Floudas D."/>
            <person name="Bentzer J."/>
            <person name="Ahren D."/>
            <person name="Johansson T."/>
            <person name="Persson P."/>
            <person name="Tunlid A."/>
        </authorList>
    </citation>
    <scope>NUCLEOTIDE SEQUENCE [LARGE SCALE GENOMIC DNA]</scope>
    <source>
        <strain evidence="2 3">CBS 661.87</strain>
    </source>
</reference>
<name>A0A8H5H9Z0_9AGAR</name>
<feature type="transmembrane region" description="Helical" evidence="1">
    <location>
        <begin position="111"/>
        <end position="134"/>
    </location>
</feature>
<dbReference type="AlphaFoldDB" id="A0A8H5H9Z0"/>
<sequence length="290" mass="32122">MVLSHQAIGLVAVMCESILVGAYLVLTGLVVWILVSRWQPMPRIHRILFGASIFMFCVSVTHLGLVIQEKTVTGKPPLANAQSQIILSTIQFVIGDLILIWRVWVMWERSYWVAAGPFAIMLAAAACTIELAFSSKVRRFFIVAPVALIVANTSICTILIAGRIWYMYFRLRKFACKAGIPLLLEDGYRRVLMLIIESGALYTACQFISLILDHIDSIGLPVILDLEIPLIGILPTLIMVLVHFDQVLGTKTVDEYVASRSLHFTSTTKIQTATVGMRGTSGGDDEREVV</sequence>
<keyword evidence="3" id="KW-1185">Reference proteome</keyword>
<keyword evidence="1" id="KW-0472">Membrane</keyword>
<keyword evidence="1" id="KW-1133">Transmembrane helix</keyword>
<feature type="transmembrane region" description="Helical" evidence="1">
    <location>
        <begin position="191"/>
        <end position="212"/>
    </location>
</feature>
<evidence type="ECO:0000313" key="3">
    <source>
        <dbReference type="Proteomes" id="UP000565441"/>
    </source>
</evidence>
<feature type="transmembrane region" description="Helical" evidence="1">
    <location>
        <begin position="6"/>
        <end position="35"/>
    </location>
</feature>
<proteinExistence type="predicted"/>